<dbReference type="PANTHER" id="PTHR42951">
    <property type="entry name" value="METALLO-BETA-LACTAMASE DOMAIN-CONTAINING"/>
    <property type="match status" value="1"/>
</dbReference>
<keyword evidence="3" id="KW-1185">Reference proteome</keyword>
<dbReference type="PANTHER" id="PTHR42951:SF14">
    <property type="entry name" value="METALLO-BETA-LACTAMASE SUPERFAMILY PROTEIN"/>
    <property type="match status" value="1"/>
</dbReference>
<reference evidence="2 3" key="1">
    <citation type="submission" date="2024-03" db="EMBL/GenBank/DDBJ databases">
        <title>Whole genomes of four grape xylem sap localized bacterial endophytes.</title>
        <authorList>
            <person name="Kumar G."/>
            <person name="Savka M.A."/>
        </authorList>
    </citation>
    <scope>NUCLEOTIDE SEQUENCE [LARGE SCALE GENOMIC DNA]</scope>
    <source>
        <strain evidence="2 3">RIT_GXS8</strain>
    </source>
</reference>
<dbReference type="Pfam" id="PF00753">
    <property type="entry name" value="Lactamase_B"/>
    <property type="match status" value="1"/>
</dbReference>
<evidence type="ECO:0000259" key="1">
    <source>
        <dbReference type="SMART" id="SM00849"/>
    </source>
</evidence>
<dbReference type="InterPro" id="IPR023393">
    <property type="entry name" value="START-like_dom_sf"/>
</dbReference>
<dbReference type="Proteomes" id="UP001370299">
    <property type="component" value="Unassembled WGS sequence"/>
</dbReference>
<evidence type="ECO:0000313" key="2">
    <source>
        <dbReference type="EMBL" id="MEK0170050.1"/>
    </source>
</evidence>
<dbReference type="Gene3D" id="3.30.530.20">
    <property type="match status" value="1"/>
</dbReference>
<dbReference type="SMART" id="SM00849">
    <property type="entry name" value="Lactamase_B"/>
    <property type="match status" value="1"/>
</dbReference>
<dbReference type="EMBL" id="JBBLYY010000009">
    <property type="protein sequence ID" value="MEK0170050.1"/>
    <property type="molecule type" value="Genomic_DNA"/>
</dbReference>
<dbReference type="RefSeq" id="WP_123310128.1">
    <property type="nucleotide sequence ID" value="NZ_JBBKAP010000003.1"/>
</dbReference>
<comment type="caution">
    <text evidence="2">The sequence shown here is derived from an EMBL/GenBank/DDBJ whole genome shotgun (WGS) entry which is preliminary data.</text>
</comment>
<dbReference type="InterPro" id="IPR050855">
    <property type="entry name" value="NDM-1-like"/>
</dbReference>
<dbReference type="CDD" id="cd07821">
    <property type="entry name" value="PYR_PYL_RCAR_like"/>
    <property type="match status" value="1"/>
</dbReference>
<feature type="domain" description="Metallo-beta-lactamase" evidence="1">
    <location>
        <begin position="170"/>
        <end position="356"/>
    </location>
</feature>
<name>A0ABU8Y5E8_9MICO</name>
<organism evidence="2 3">
    <name type="scientific">Curtobacterium citreum</name>
    <dbReference type="NCBI Taxonomy" id="2036"/>
    <lineage>
        <taxon>Bacteria</taxon>
        <taxon>Bacillati</taxon>
        <taxon>Actinomycetota</taxon>
        <taxon>Actinomycetes</taxon>
        <taxon>Micrococcales</taxon>
        <taxon>Microbacteriaceae</taxon>
        <taxon>Curtobacterium</taxon>
    </lineage>
</organism>
<gene>
    <name evidence="2" type="ORF">WMN62_01055</name>
</gene>
<dbReference type="InterPro" id="IPR019587">
    <property type="entry name" value="Polyketide_cyclase/dehydratase"/>
</dbReference>
<dbReference type="Pfam" id="PF10604">
    <property type="entry name" value="Polyketide_cyc2"/>
    <property type="match status" value="1"/>
</dbReference>
<dbReference type="CDD" id="cd07739">
    <property type="entry name" value="metallo-hydrolase-like_MBL-fold"/>
    <property type="match status" value="1"/>
</dbReference>
<dbReference type="InterPro" id="IPR001279">
    <property type="entry name" value="Metallo-B-lactamas"/>
</dbReference>
<dbReference type="SUPFAM" id="SSF56281">
    <property type="entry name" value="Metallo-hydrolase/oxidoreductase"/>
    <property type="match status" value="1"/>
</dbReference>
<proteinExistence type="predicted"/>
<evidence type="ECO:0000313" key="3">
    <source>
        <dbReference type="Proteomes" id="UP001370299"/>
    </source>
</evidence>
<dbReference type="InterPro" id="IPR036866">
    <property type="entry name" value="RibonucZ/Hydroxyglut_hydro"/>
</dbReference>
<accession>A0ABU8Y5E8</accession>
<sequence length="429" mass="45352">MDVPRLHVASAATFDETAADVWARIGDFGDVRWMPGVEQVEHLEHGSVRKVHLQGGGPPVSEQLVASTARSMTFRFSDPGALPVAHYLATLRVHDEGDGSLVTWSAEFAADGAEDETARAQMTAWYEACLSNAGGTILSPLSLHVFVSDYKPISAPVAEWSSADPATWPASTATLIAGVTDAVLIDALITATEVDELVAWIAATGKNLTTVYVTHGHADHFLGLAAVLAAFPGATAVALPEVVPFADEQLTDAYLAYWGALFPGQLPETVAGPRPLPSPSIDLEGHQLVPISVGQSDTDPSSVVYVRDLDTVAGGDVVYNNIHPWLAQTGPTQREEWEAAIDMVDELEASWVVAGHRDPHAPSDAAGPLIAATRRYLADFSAAAAESTSGDALIRAMLQRHPDLGNPYTLTASAVAQFPGAVDADDVER</sequence>
<dbReference type="SUPFAM" id="SSF55961">
    <property type="entry name" value="Bet v1-like"/>
    <property type="match status" value="1"/>
</dbReference>
<dbReference type="Gene3D" id="3.60.15.10">
    <property type="entry name" value="Ribonuclease Z/Hydroxyacylglutathione hydrolase-like"/>
    <property type="match status" value="1"/>
</dbReference>
<protein>
    <submittedName>
        <fullName evidence="2">SRPBCC family protein</fullName>
    </submittedName>
</protein>